<dbReference type="Proteomes" id="UP000256805">
    <property type="component" value="Unassembled WGS sequence"/>
</dbReference>
<dbReference type="EMBL" id="OVTA01000094">
    <property type="protein sequence ID" value="SPS02767.1"/>
    <property type="molecule type" value="Genomic_DNA"/>
</dbReference>
<protein>
    <submittedName>
        <fullName evidence="1">Uncharacterized protein</fullName>
    </submittedName>
</protein>
<proteinExistence type="predicted"/>
<evidence type="ECO:0000313" key="2">
    <source>
        <dbReference type="Proteomes" id="UP000256805"/>
    </source>
</evidence>
<accession>A0A375JCD5</accession>
<name>A0A375JCD5_9BURK</name>
<evidence type="ECO:0000313" key="1">
    <source>
        <dbReference type="EMBL" id="SPS02767.1"/>
    </source>
</evidence>
<reference evidence="1 2" key="1">
    <citation type="submission" date="2018-01" db="EMBL/GenBank/DDBJ databases">
        <authorList>
            <person name="Gaut B.S."/>
            <person name="Morton B.R."/>
            <person name="Clegg M.T."/>
            <person name="Duvall M.R."/>
        </authorList>
    </citation>
    <scope>NUCLEOTIDE SEQUENCE [LARGE SCALE GENOMIC DNA]</scope>
    <source>
        <strain evidence="1">Cupriavidus taiwanensis cmp 52</strain>
    </source>
</reference>
<organism evidence="1 2">
    <name type="scientific">Cupriavidus taiwanensis</name>
    <dbReference type="NCBI Taxonomy" id="164546"/>
    <lineage>
        <taxon>Bacteria</taxon>
        <taxon>Pseudomonadati</taxon>
        <taxon>Pseudomonadota</taxon>
        <taxon>Betaproteobacteria</taxon>
        <taxon>Burkholderiales</taxon>
        <taxon>Burkholderiaceae</taxon>
        <taxon>Cupriavidus</taxon>
    </lineage>
</organism>
<dbReference type="AlphaFoldDB" id="A0A375JCD5"/>
<gene>
    <name evidence="1" type="ORF">CBM2634_U30009</name>
</gene>
<sequence>MAGIRAPRRAWRRAARAGRLALFVDSRRQIFRAGLPLSHFRKRLSEFVGRGRRFLATM</sequence>